<proteinExistence type="predicted"/>
<keyword evidence="2 7" id="KW-0812">Transmembrane</keyword>
<evidence type="ECO:0000313" key="9">
    <source>
        <dbReference type="EMBL" id="TVT41028.1"/>
    </source>
</evidence>
<comment type="caution">
    <text evidence="9">The sequence shown here is derived from an EMBL/GenBank/DDBJ whole genome shotgun (WGS) entry which is preliminary data.</text>
</comment>
<dbReference type="Proteomes" id="UP000320011">
    <property type="component" value="Unassembled WGS sequence"/>
</dbReference>
<evidence type="ECO:0000256" key="6">
    <source>
        <dbReference type="ARBA" id="ARBA00023136"/>
    </source>
</evidence>
<keyword evidence="3 7" id="KW-1133">Transmembrane helix</keyword>
<comment type="subcellular location">
    <subcellularLocation>
        <location evidence="1">Endomembrane system</location>
        <topology evidence="1">Multi-pass membrane protein</topology>
    </subcellularLocation>
</comment>
<evidence type="ECO:0000313" key="10">
    <source>
        <dbReference type="Proteomes" id="UP000320011"/>
    </source>
</evidence>
<dbReference type="GO" id="GO:0016020">
    <property type="term" value="C:membrane"/>
    <property type="evidence" value="ECO:0007669"/>
    <property type="project" value="GOC"/>
</dbReference>
<reference evidence="9 10" key="2">
    <citation type="submission" date="2019-08" db="EMBL/GenBank/DDBJ databases">
        <title>Amycolatopsis acidicola sp. nov., isolated from peat swamp forest soil.</title>
        <authorList>
            <person name="Srisuk N."/>
        </authorList>
    </citation>
    <scope>NUCLEOTIDE SEQUENCE [LARGE SCALE GENOMIC DNA]</scope>
    <source>
        <strain evidence="9 10">TBRC 6029</strain>
    </source>
</reference>
<feature type="domain" description="Fatty acid hydroxylase" evidence="8">
    <location>
        <begin position="90"/>
        <end position="222"/>
    </location>
</feature>
<dbReference type="GO" id="GO:0008610">
    <property type="term" value="P:lipid biosynthetic process"/>
    <property type="evidence" value="ECO:0007669"/>
    <property type="project" value="InterPro"/>
</dbReference>
<dbReference type="EMBL" id="VJWX01000260">
    <property type="protein sequence ID" value="TVT41028.1"/>
    <property type="molecule type" value="Genomic_DNA"/>
</dbReference>
<feature type="transmembrane region" description="Helical" evidence="7">
    <location>
        <begin position="86"/>
        <end position="103"/>
    </location>
</feature>
<dbReference type="GO" id="GO:0005506">
    <property type="term" value="F:iron ion binding"/>
    <property type="evidence" value="ECO:0007669"/>
    <property type="project" value="InterPro"/>
</dbReference>
<dbReference type="OrthoDB" id="9770329at2"/>
<gene>
    <name evidence="9" type="ORF">FNH05_23110</name>
</gene>
<feature type="transmembrane region" description="Helical" evidence="7">
    <location>
        <begin position="12"/>
        <end position="29"/>
    </location>
</feature>
<sequence length="288" mass="33530">MTLWDQINEPVTYAIPFFLVALVVEVISLRDHDAKGRKGYEKTDARNSLVMGVVSLFFSGAGRVLALFGYSVLYVLSPFKLDPHSPLVWIGVVFGVDFLWYVYHRVSHRVRLVWAAHQVHHNSRYFNYATALRQKWNPWFELLAWTPLPALGVPPWMVFTGFSVNLIYQFWVHTETIGKLPRWFEFVFNTPSHHRVHHASDKEYLDKNFGGILILWDRLFGTFREESFRPTYGLTKNIDSTNVLTLQYHEFAALWRDVRSARTLRDRLGYLFGPPGWQPPAPVPAPEH</sequence>
<evidence type="ECO:0000256" key="7">
    <source>
        <dbReference type="SAM" id="Phobius"/>
    </source>
</evidence>
<dbReference type="Pfam" id="PF04116">
    <property type="entry name" value="FA_hydroxylase"/>
    <property type="match status" value="1"/>
</dbReference>
<dbReference type="PANTHER" id="PTHR21624">
    <property type="entry name" value="STEROL DESATURASE-RELATED PROTEIN"/>
    <property type="match status" value="1"/>
</dbReference>
<evidence type="ECO:0000259" key="8">
    <source>
        <dbReference type="Pfam" id="PF04116"/>
    </source>
</evidence>
<organism evidence="9 10">
    <name type="scientific">Amycolatopsis rhizosphaerae</name>
    <dbReference type="NCBI Taxonomy" id="2053003"/>
    <lineage>
        <taxon>Bacteria</taxon>
        <taxon>Bacillati</taxon>
        <taxon>Actinomycetota</taxon>
        <taxon>Actinomycetes</taxon>
        <taxon>Pseudonocardiales</taxon>
        <taxon>Pseudonocardiaceae</taxon>
        <taxon>Amycolatopsis</taxon>
    </lineage>
</organism>
<accession>A0A558BWY5</accession>
<dbReference type="GO" id="GO:0006643">
    <property type="term" value="P:membrane lipid metabolic process"/>
    <property type="evidence" value="ECO:0007669"/>
    <property type="project" value="TreeGrafter"/>
</dbReference>
<evidence type="ECO:0000256" key="3">
    <source>
        <dbReference type="ARBA" id="ARBA00022989"/>
    </source>
</evidence>
<keyword evidence="6 7" id="KW-0472">Membrane</keyword>
<protein>
    <submittedName>
        <fullName evidence="9">Sterol desaturase family protein</fullName>
    </submittedName>
</protein>
<reference evidence="9 10" key="1">
    <citation type="submission" date="2019-07" db="EMBL/GenBank/DDBJ databases">
        <authorList>
            <person name="Duangmal K."/>
            <person name="Teo W.F.A."/>
        </authorList>
    </citation>
    <scope>NUCLEOTIDE SEQUENCE [LARGE SCALE GENOMIC DNA]</scope>
    <source>
        <strain evidence="9 10">TBRC 6029</strain>
    </source>
</reference>
<dbReference type="GO" id="GO:0012505">
    <property type="term" value="C:endomembrane system"/>
    <property type="evidence" value="ECO:0007669"/>
    <property type="project" value="UniProtKB-SubCell"/>
</dbReference>
<dbReference type="PANTHER" id="PTHR21624:SF1">
    <property type="entry name" value="ALKYLGLYCEROL MONOOXYGENASE"/>
    <property type="match status" value="1"/>
</dbReference>
<evidence type="ECO:0000256" key="1">
    <source>
        <dbReference type="ARBA" id="ARBA00004127"/>
    </source>
</evidence>
<evidence type="ECO:0000256" key="4">
    <source>
        <dbReference type="ARBA" id="ARBA00023002"/>
    </source>
</evidence>
<dbReference type="AlphaFoldDB" id="A0A558BWY5"/>
<keyword evidence="4" id="KW-0560">Oxidoreductase</keyword>
<dbReference type="RefSeq" id="WP_144590816.1">
    <property type="nucleotide sequence ID" value="NZ_VJWX01000260.1"/>
</dbReference>
<keyword evidence="10" id="KW-1185">Reference proteome</keyword>
<keyword evidence="5" id="KW-0443">Lipid metabolism</keyword>
<evidence type="ECO:0000256" key="5">
    <source>
        <dbReference type="ARBA" id="ARBA00023098"/>
    </source>
</evidence>
<dbReference type="InterPro" id="IPR006694">
    <property type="entry name" value="Fatty_acid_hydroxylase"/>
</dbReference>
<dbReference type="InterPro" id="IPR051689">
    <property type="entry name" value="Sterol_desaturase/TMEM195"/>
</dbReference>
<dbReference type="GO" id="GO:0050479">
    <property type="term" value="F:glyceryl-ether monooxygenase activity"/>
    <property type="evidence" value="ECO:0007669"/>
    <property type="project" value="TreeGrafter"/>
</dbReference>
<name>A0A558BWY5_9PSEU</name>
<evidence type="ECO:0000256" key="2">
    <source>
        <dbReference type="ARBA" id="ARBA00022692"/>
    </source>
</evidence>
<feature type="transmembrane region" description="Helical" evidence="7">
    <location>
        <begin position="49"/>
        <end position="74"/>
    </location>
</feature>